<sequence length="393" mass="39609">MIAAPVPTALDAALTAIAARAADADAGTAGLGPDIDRLAAAGVLRSPLPVDQGGRALGLGQTAAGTVEAVDVLRRIGRASLPVARLVEGHMNAVKLVALYGDAPMIGRVSAAVRDGCLMGVWAADDATPLTGTVGVTGTVGADGRVTLTGGKRFASGLGLVGLAVVSLRPADGPTPDAAAPEAAAPRLAVVDVTDPARHDPGAWTAAGMRATVSGRIDLGGVTLGADDLLGAPGAYGREPHFEGGIWRYCAAHIGGAEALISVWHDRLAAAGRLDDPLQLTRFARAVALCRASLATVREAAIAAEAAAGGPVAVVDHAVAGCLLARQTVEEMCVAVLALAETSLGMQAHDRGSDIERLRRDLSLFIRQAAPDAKLLAAGRILAARAADGRGLW</sequence>
<comment type="caution">
    <text evidence="1">The sequence shown here is derived from an EMBL/GenBank/DDBJ whole genome shotgun (WGS) entry which is preliminary data.</text>
</comment>
<name>A0ABQ1IA64_9PROT</name>
<dbReference type="SUPFAM" id="SSF56645">
    <property type="entry name" value="Acyl-CoA dehydrogenase NM domain-like"/>
    <property type="match status" value="1"/>
</dbReference>
<gene>
    <name evidence="1" type="ORF">GCM10011505_11180</name>
</gene>
<dbReference type="EMBL" id="BMDZ01000008">
    <property type="protein sequence ID" value="GGB31497.1"/>
    <property type="molecule type" value="Genomic_DNA"/>
</dbReference>
<reference evidence="2" key="1">
    <citation type="journal article" date="2019" name="Int. J. Syst. Evol. Microbiol.">
        <title>The Global Catalogue of Microorganisms (GCM) 10K type strain sequencing project: providing services to taxonomists for standard genome sequencing and annotation.</title>
        <authorList>
            <consortium name="The Broad Institute Genomics Platform"/>
            <consortium name="The Broad Institute Genome Sequencing Center for Infectious Disease"/>
            <person name="Wu L."/>
            <person name="Ma J."/>
        </authorList>
    </citation>
    <scope>NUCLEOTIDE SEQUENCE [LARGE SCALE GENOMIC DNA]</scope>
    <source>
        <strain evidence="2">CGMCC 1.10188</strain>
    </source>
</reference>
<dbReference type="InterPro" id="IPR037069">
    <property type="entry name" value="AcylCoA_DH/ox_N_sf"/>
</dbReference>
<dbReference type="InterPro" id="IPR009100">
    <property type="entry name" value="AcylCoA_DH/oxidase_NM_dom_sf"/>
</dbReference>
<keyword evidence="2" id="KW-1185">Reference proteome</keyword>
<evidence type="ECO:0000313" key="2">
    <source>
        <dbReference type="Proteomes" id="UP000603352"/>
    </source>
</evidence>
<dbReference type="Gene3D" id="1.10.540.10">
    <property type="entry name" value="Acyl-CoA dehydrogenase/oxidase, N-terminal domain"/>
    <property type="match status" value="1"/>
</dbReference>
<evidence type="ECO:0000313" key="1">
    <source>
        <dbReference type="EMBL" id="GGB31497.1"/>
    </source>
</evidence>
<dbReference type="InterPro" id="IPR046373">
    <property type="entry name" value="Acyl-CoA_Oxase/DH_mid-dom_sf"/>
</dbReference>
<accession>A0ABQ1IA64</accession>
<dbReference type="RefSeq" id="WP_229707847.1">
    <property type="nucleotide sequence ID" value="NZ_BMDZ01000008.1"/>
</dbReference>
<dbReference type="Proteomes" id="UP000603352">
    <property type="component" value="Unassembled WGS sequence"/>
</dbReference>
<organism evidence="1 2">
    <name type="scientific">Tistrella bauzanensis</name>
    <dbReference type="NCBI Taxonomy" id="657419"/>
    <lineage>
        <taxon>Bacteria</taxon>
        <taxon>Pseudomonadati</taxon>
        <taxon>Pseudomonadota</taxon>
        <taxon>Alphaproteobacteria</taxon>
        <taxon>Geminicoccales</taxon>
        <taxon>Geminicoccaceae</taxon>
        <taxon>Tistrella</taxon>
    </lineage>
</organism>
<dbReference type="Gene3D" id="2.40.110.10">
    <property type="entry name" value="Butyryl-CoA Dehydrogenase, subunit A, domain 2"/>
    <property type="match status" value="1"/>
</dbReference>
<proteinExistence type="predicted"/>
<protein>
    <submittedName>
        <fullName evidence="1">Acyl-CoA dehydrogenase</fullName>
    </submittedName>
</protein>